<dbReference type="Proteomes" id="UP000195557">
    <property type="component" value="Unassembled WGS sequence"/>
</dbReference>
<dbReference type="InterPro" id="IPR001130">
    <property type="entry name" value="TatD-like"/>
</dbReference>
<dbReference type="InterPro" id="IPR053044">
    <property type="entry name" value="Metallo-hydrolase/TatD-type"/>
</dbReference>
<keyword evidence="1" id="KW-0479">Metal-binding</keyword>
<feature type="binding site" evidence="1">
    <location>
        <position position="277"/>
    </location>
    <ligand>
        <name>a divalent metal cation</name>
        <dbReference type="ChEBI" id="CHEBI:60240"/>
        <label>1</label>
    </ligand>
</feature>
<feature type="non-terminal residue" evidence="3">
    <location>
        <position position="314"/>
    </location>
</feature>
<dbReference type="Gene3D" id="3.20.20.140">
    <property type="entry name" value="Metal-dependent hydrolases"/>
    <property type="match status" value="1"/>
</dbReference>
<protein>
    <submittedName>
        <fullName evidence="3">TatD-related DNase</fullName>
    </submittedName>
</protein>
<feature type="binding site" evidence="1">
    <location>
        <position position="70"/>
    </location>
    <ligand>
        <name>a divalent metal cation</name>
        <dbReference type="ChEBI" id="CHEBI:60240"/>
        <label>1</label>
    </ligand>
</feature>
<dbReference type="PIRSF" id="PIRSF005902">
    <property type="entry name" value="DNase_TatD"/>
    <property type="match status" value="1"/>
</dbReference>
<dbReference type="GO" id="GO:0016788">
    <property type="term" value="F:hydrolase activity, acting on ester bonds"/>
    <property type="evidence" value="ECO:0007669"/>
    <property type="project" value="InterPro"/>
</dbReference>
<feature type="binding site" evidence="1">
    <location>
        <position position="158"/>
    </location>
    <ligand>
        <name>a divalent metal cation</name>
        <dbReference type="ChEBI" id="CHEBI:60240"/>
        <label>1</label>
    </ligand>
</feature>
<dbReference type="EMBL" id="KZ155772">
    <property type="protein sequence ID" value="OUS48793.1"/>
    <property type="molecule type" value="Genomic_DNA"/>
</dbReference>
<feature type="binding site" evidence="1">
    <location>
        <position position="72"/>
    </location>
    <ligand>
        <name>a divalent metal cation</name>
        <dbReference type="ChEBI" id="CHEBI:60240"/>
        <label>1</label>
    </ligand>
</feature>
<evidence type="ECO:0000256" key="1">
    <source>
        <dbReference type="PIRSR" id="PIRSR005902-1"/>
    </source>
</evidence>
<sequence>QNPDASTSLNTGAENSKGGSADRKEVRDADRRDGGNDDENTDDRNRELRPSSTNMAEALALSASEIFDAHCHWHLGGEHSVVRSLCSRLAGAGMMTTRPSDWDAALAIRSGNDNLTINVPIAYGVHPWWAYLEKNGKDAWMEDLRRALESTPNSVVGEIGLDKVAVPPDAEPDYDNQLDCFKRQLALATDLRRPVVVHSVKATRDMTDAFRLASELPPRIFMHSFGGSEDFLKQLIKMKKFGDRFYFGFSSVINLRSPKTRSVIEAVPDDRLLLESDLCDPTHAEDELRIMLAIIADIKGWTVKEAARRTRENA</sequence>
<feature type="binding site" evidence="1">
    <location>
        <position position="223"/>
    </location>
    <ligand>
        <name>a divalent metal cation</name>
        <dbReference type="ChEBI" id="CHEBI:60240"/>
        <label>2</label>
    </ligand>
</feature>
<dbReference type="Pfam" id="PF01026">
    <property type="entry name" value="TatD_DNase"/>
    <property type="match status" value="1"/>
</dbReference>
<dbReference type="SUPFAM" id="SSF51556">
    <property type="entry name" value="Metallo-dependent hydrolases"/>
    <property type="match status" value="1"/>
</dbReference>
<name>A0A1Y5IL04_OSTTA</name>
<dbReference type="GO" id="GO:0046872">
    <property type="term" value="F:metal ion binding"/>
    <property type="evidence" value="ECO:0007669"/>
    <property type="project" value="UniProtKB-KW"/>
</dbReference>
<feature type="binding site" evidence="1">
    <location>
        <position position="198"/>
    </location>
    <ligand>
        <name>a divalent metal cation</name>
        <dbReference type="ChEBI" id="CHEBI:60240"/>
        <label>2</label>
    </ligand>
</feature>
<dbReference type="AlphaFoldDB" id="A0A1Y5IL04"/>
<gene>
    <name evidence="3" type="ORF">BE221DRAFT_47144</name>
</gene>
<dbReference type="InterPro" id="IPR032466">
    <property type="entry name" value="Metal_Hydrolase"/>
</dbReference>
<evidence type="ECO:0000313" key="3">
    <source>
        <dbReference type="EMBL" id="OUS48793.1"/>
    </source>
</evidence>
<feature type="region of interest" description="Disordered" evidence="2">
    <location>
        <begin position="1"/>
        <end position="52"/>
    </location>
</feature>
<dbReference type="PANTHER" id="PTHR47345:SF1">
    <property type="entry name" value="CUT9-INTERACTING PROTEIN SCN1"/>
    <property type="match status" value="1"/>
</dbReference>
<reference evidence="3" key="1">
    <citation type="submission" date="2017-04" db="EMBL/GenBank/DDBJ databases">
        <title>Population genomics of picophytoplankton unveils novel chromosome hypervariability.</title>
        <authorList>
            <consortium name="DOE Joint Genome Institute"/>
            <person name="Blanc-Mathieu R."/>
            <person name="Krasovec M."/>
            <person name="Hebrard M."/>
            <person name="Yau S."/>
            <person name="Desgranges E."/>
            <person name="Martin J."/>
            <person name="Schackwitz W."/>
            <person name="Kuo A."/>
            <person name="Salin G."/>
            <person name="Donnadieu C."/>
            <person name="Desdevises Y."/>
            <person name="Sanchez-Ferandin S."/>
            <person name="Moreau H."/>
            <person name="Rivals E."/>
            <person name="Grigoriev I.V."/>
            <person name="Grimsley N."/>
            <person name="Eyre-Walker A."/>
            <person name="Piganeau G."/>
        </authorList>
    </citation>
    <scope>NUCLEOTIDE SEQUENCE [LARGE SCALE GENOMIC DNA]</scope>
    <source>
        <strain evidence="3">RCC 1115</strain>
    </source>
</reference>
<dbReference type="eggNOG" id="KOG3020">
    <property type="taxonomic scope" value="Eukaryota"/>
</dbReference>
<organism evidence="3">
    <name type="scientific">Ostreococcus tauri</name>
    <name type="common">Marine green alga</name>
    <dbReference type="NCBI Taxonomy" id="70448"/>
    <lineage>
        <taxon>Eukaryota</taxon>
        <taxon>Viridiplantae</taxon>
        <taxon>Chlorophyta</taxon>
        <taxon>Mamiellophyceae</taxon>
        <taxon>Mamiellales</taxon>
        <taxon>Bathycoccaceae</taxon>
        <taxon>Ostreococcus</taxon>
    </lineage>
</organism>
<evidence type="ECO:0000256" key="2">
    <source>
        <dbReference type="SAM" id="MobiDB-lite"/>
    </source>
</evidence>
<proteinExistence type="predicted"/>
<feature type="compositionally biased region" description="Basic and acidic residues" evidence="2">
    <location>
        <begin position="20"/>
        <end position="35"/>
    </location>
</feature>
<feature type="non-terminal residue" evidence="3">
    <location>
        <position position="1"/>
    </location>
</feature>
<dbReference type="PANTHER" id="PTHR47345">
    <property type="entry name" value="CUT9-INTERACTING PROTEIN SCN1"/>
    <property type="match status" value="1"/>
</dbReference>
<accession>A0A1Y5IL04</accession>
<feature type="compositionally biased region" description="Polar residues" evidence="2">
    <location>
        <begin position="1"/>
        <end position="18"/>
    </location>
</feature>